<reference evidence="1 2" key="1">
    <citation type="submission" date="2020-08" db="EMBL/GenBank/DDBJ databases">
        <title>Genomic Encyclopedia of Type Strains, Phase IV (KMG-IV): sequencing the most valuable type-strain genomes for metagenomic binning, comparative biology and taxonomic classification.</title>
        <authorList>
            <person name="Goeker M."/>
        </authorList>
    </citation>
    <scope>NUCLEOTIDE SEQUENCE [LARGE SCALE GENOMIC DNA]</scope>
    <source>
        <strain evidence="1 2">DSM 12251</strain>
    </source>
</reference>
<organism evidence="1 2">
    <name type="scientific">Prosthecobacter dejongeii</name>
    <dbReference type="NCBI Taxonomy" id="48465"/>
    <lineage>
        <taxon>Bacteria</taxon>
        <taxon>Pseudomonadati</taxon>
        <taxon>Verrucomicrobiota</taxon>
        <taxon>Verrucomicrobiia</taxon>
        <taxon>Verrucomicrobiales</taxon>
        <taxon>Verrucomicrobiaceae</taxon>
        <taxon>Prosthecobacter</taxon>
    </lineage>
</organism>
<dbReference type="SUPFAM" id="SSF51445">
    <property type="entry name" value="(Trans)glycosidases"/>
    <property type="match status" value="1"/>
</dbReference>
<dbReference type="RefSeq" id="WP_184206238.1">
    <property type="nucleotide sequence ID" value="NZ_JACHIF010000002.1"/>
</dbReference>
<name>A0A7W7YJ86_9BACT</name>
<comment type="caution">
    <text evidence="1">The sequence shown here is derived from an EMBL/GenBank/DDBJ whole genome shotgun (WGS) entry which is preliminary data.</text>
</comment>
<accession>A0A7W7YJ86</accession>
<gene>
    <name evidence="1" type="ORF">HNQ64_001127</name>
</gene>
<dbReference type="InterPro" id="IPR013785">
    <property type="entry name" value="Aldolase_TIM"/>
</dbReference>
<dbReference type="InterPro" id="IPR017853">
    <property type="entry name" value="GH"/>
</dbReference>
<dbReference type="Gene3D" id="3.20.20.70">
    <property type="entry name" value="Aldolase class I"/>
    <property type="match status" value="1"/>
</dbReference>
<dbReference type="AlphaFoldDB" id="A0A7W7YJ86"/>
<keyword evidence="2" id="KW-1185">Reference proteome</keyword>
<dbReference type="Proteomes" id="UP000534294">
    <property type="component" value="Unassembled WGS sequence"/>
</dbReference>
<proteinExistence type="predicted"/>
<evidence type="ECO:0000313" key="2">
    <source>
        <dbReference type="Proteomes" id="UP000534294"/>
    </source>
</evidence>
<protein>
    <recommendedName>
        <fullName evidence="3">Glycoside-hydrolase family GH114 TIM-barrel domain-containing protein</fullName>
    </recommendedName>
</protein>
<evidence type="ECO:0000313" key="1">
    <source>
        <dbReference type="EMBL" id="MBB5036885.1"/>
    </source>
</evidence>
<dbReference type="EMBL" id="JACHIF010000002">
    <property type="protein sequence ID" value="MBB5036885.1"/>
    <property type="molecule type" value="Genomic_DNA"/>
</dbReference>
<sequence>MATSLRRIIRIALLISALQAAVLTALPPTRLMVDLSTTPDAVMLSAFNLCIVDNAAVVDLEAQHSLGNQMLARVNVLEIRQSSPEALAAQSVGIPLLESTRPGYVRLDATHPHWIPLVVYEIIQNAAEKGFDGFVLTGLETISQDAVRAACLKVIAELDKVYPDKQLVIEGGFDLIAESRRALEGALFIGPQGTVEERDQRIREVKRLGVRPLVVDYAPPDVSREEIIARTQHLSALGAIPYFTTPELNGLHLGPLHEVMRRVLVIHSGAAEETFTAKVLQGSLEWLGYQAHYMAAPAATELAWESEVLQAAAVILDASLKPLPSHQPALLAMVSQLKKNHTPLLITGIPWGSAEDFAAWASHLGFKGSGQSIPLEIPATLRVIQNDWLQDSGVIRPRPQGFRDLQAPSGARILSSVKAGKIFDQAFLTTWGGLWLDPQATVIGPQLKPFKILNAWLGQKALAPIMDVASQNGRRLMVPTISSEGFTQLTSLKGLPIAGEAMTSRILSRYSLPFTAAICEGDIRSTNPGLDPREALRYEAAARALFSLPQVHAASASRTRPQDWTTCQDMEREIAGSLAYLHRQILPAGRHMELMLWPEGSHPSPASVAFSRRMGVENLQLFFDRPQPGRTSPPAPMMAGQKETHQTLAPSPRQAGPLNANTFIARATTVGDNRWMAPLHVALNFQDAQSEASLWEVERVLDWCAAQPFHAMSAADHAKLVRDAAQTRLFQQGPAHWIIVNAGHARTLRLPASAGLPDLSRCVGIAGYTLRGEDLYVHTLGRRRTELVLSAGGSPVYLRLASSSGEVRYLEAGHQRALLQVSDLRPVELAFEGIQPGAICQISTTEQPQFITADAHGRVEVTIPAQTTLRLQVLPLQQAAMR</sequence>
<evidence type="ECO:0008006" key="3">
    <source>
        <dbReference type="Google" id="ProtNLM"/>
    </source>
</evidence>